<accession>A0ABX1L363</accession>
<dbReference type="Gene3D" id="3.40.50.2000">
    <property type="entry name" value="Glycogen Phosphorylase B"/>
    <property type="match status" value="2"/>
</dbReference>
<evidence type="ECO:0000259" key="1">
    <source>
        <dbReference type="Pfam" id="PF00534"/>
    </source>
</evidence>
<dbReference type="EMBL" id="JAAVSD010000002">
    <property type="protein sequence ID" value="NLR28754.1"/>
    <property type="molecule type" value="Genomic_DNA"/>
</dbReference>
<dbReference type="Proteomes" id="UP000707477">
    <property type="component" value="Unassembled WGS sequence"/>
</dbReference>
<sequence>MKIFLAGPLPTSMGSGGVAVFTLNLAKKLVALGYDVRVFTDRKSLKACNDQGLEVDDIHRVRHFVRTMQPDVIISSLWYSLFFMGFKHVYKIHLVHGFTNLRSYTNVKFALMIMVDRVLRRSFQEFLANSEFTRLVNEEIYGQKIDGVFRIGLLDSEIASLVDNASQSAKKDEVLYVGRLVKAKNVDRIIEAYGAAIKSVSCQLHIVGYGPERGALQASTQECADVIFEGAKDHRVVADDYRRARVFISLNPTEPFGITYLEALLANDFIIAPNVGGQVELLRQFPERVSLVNVTNKQEVTRAIEKGLQASFKCFSDQYDPKVFSYDRTVKEILKNEK</sequence>
<dbReference type="RefSeq" id="WP_168848771.1">
    <property type="nucleotide sequence ID" value="NZ_JAAVSD010000002.1"/>
</dbReference>
<proteinExistence type="predicted"/>
<evidence type="ECO:0000259" key="2">
    <source>
        <dbReference type="Pfam" id="PF13439"/>
    </source>
</evidence>
<dbReference type="InterPro" id="IPR050194">
    <property type="entry name" value="Glycosyltransferase_grp1"/>
</dbReference>
<dbReference type="InterPro" id="IPR001296">
    <property type="entry name" value="Glyco_trans_1"/>
</dbReference>
<reference evidence="3 4" key="1">
    <citation type="submission" date="2020-03" db="EMBL/GenBank/DDBJ databases">
        <authorList>
            <person name="Zhang Z."/>
            <person name="Guo Z."/>
            <person name="Hou Q."/>
            <person name="Shen X."/>
        </authorList>
    </citation>
    <scope>NUCLEOTIDE SEQUENCE [LARGE SCALE GENOMIC DNA]</scope>
    <source>
        <strain evidence="3 4">HBUAS51329</strain>
    </source>
</reference>
<dbReference type="PANTHER" id="PTHR45947:SF3">
    <property type="entry name" value="SULFOQUINOVOSYL TRANSFERASE SQD2"/>
    <property type="match status" value="1"/>
</dbReference>
<dbReference type="PANTHER" id="PTHR45947">
    <property type="entry name" value="SULFOQUINOVOSYL TRANSFERASE SQD2"/>
    <property type="match status" value="1"/>
</dbReference>
<comment type="caution">
    <text evidence="3">The sequence shown here is derived from an EMBL/GenBank/DDBJ whole genome shotgun (WGS) entry which is preliminary data.</text>
</comment>
<dbReference type="Pfam" id="PF13439">
    <property type="entry name" value="Glyco_transf_4"/>
    <property type="match status" value="1"/>
</dbReference>
<organism evidence="3 4">
    <name type="scientific">Levilactobacillus tujiorum</name>
    <dbReference type="NCBI Taxonomy" id="2912243"/>
    <lineage>
        <taxon>Bacteria</taxon>
        <taxon>Bacillati</taxon>
        <taxon>Bacillota</taxon>
        <taxon>Bacilli</taxon>
        <taxon>Lactobacillales</taxon>
        <taxon>Lactobacillaceae</taxon>
        <taxon>Levilactobacillus</taxon>
    </lineage>
</organism>
<name>A0ABX1L363_9LACO</name>
<evidence type="ECO:0000313" key="4">
    <source>
        <dbReference type="Proteomes" id="UP000707477"/>
    </source>
</evidence>
<evidence type="ECO:0000313" key="3">
    <source>
        <dbReference type="EMBL" id="NLR28754.1"/>
    </source>
</evidence>
<feature type="domain" description="Glycosyltransferase subfamily 4-like N-terminal" evidence="2">
    <location>
        <begin position="16"/>
        <end position="134"/>
    </location>
</feature>
<keyword evidence="4" id="KW-1185">Reference proteome</keyword>
<dbReference type="Pfam" id="PF00534">
    <property type="entry name" value="Glycos_transf_1"/>
    <property type="match status" value="1"/>
</dbReference>
<dbReference type="CDD" id="cd03801">
    <property type="entry name" value="GT4_PimA-like"/>
    <property type="match status" value="1"/>
</dbReference>
<gene>
    <name evidence="3" type="ORF">HEQ44_00955</name>
</gene>
<protein>
    <submittedName>
        <fullName evidence="3">Glycosyltransferase family 4 protein</fullName>
    </submittedName>
</protein>
<dbReference type="SUPFAM" id="SSF53756">
    <property type="entry name" value="UDP-Glycosyltransferase/glycogen phosphorylase"/>
    <property type="match status" value="1"/>
</dbReference>
<feature type="domain" description="Glycosyl transferase family 1" evidence="1">
    <location>
        <begin position="169"/>
        <end position="308"/>
    </location>
</feature>
<dbReference type="InterPro" id="IPR028098">
    <property type="entry name" value="Glyco_trans_4-like_N"/>
</dbReference>